<dbReference type="PANTHER" id="PTHR30349:SF41">
    <property type="entry name" value="INTEGRASE_RECOMBINASE PROTEIN MJ0367-RELATED"/>
    <property type="match status" value="1"/>
</dbReference>
<evidence type="ECO:0000259" key="7">
    <source>
        <dbReference type="PROSITE" id="PS51898"/>
    </source>
</evidence>
<dbReference type="PANTHER" id="PTHR30349">
    <property type="entry name" value="PHAGE INTEGRASE-RELATED"/>
    <property type="match status" value="1"/>
</dbReference>
<dbReference type="InterPro" id="IPR013762">
    <property type="entry name" value="Integrase-like_cat_sf"/>
</dbReference>
<dbReference type="AlphaFoldDB" id="A0A212JT52"/>
<dbReference type="GO" id="GO:0015074">
    <property type="term" value="P:DNA integration"/>
    <property type="evidence" value="ECO:0007669"/>
    <property type="project" value="UniProtKB-KW"/>
</dbReference>
<evidence type="ECO:0000256" key="5">
    <source>
        <dbReference type="ARBA" id="ARBA00023172"/>
    </source>
</evidence>
<keyword evidence="5" id="KW-0233">DNA recombination</keyword>
<evidence type="ECO:0000313" key="9">
    <source>
        <dbReference type="EMBL" id="SBW02613.1"/>
    </source>
</evidence>
<dbReference type="PROSITE" id="PS51898">
    <property type="entry name" value="TYR_RECOMBINASE"/>
    <property type="match status" value="1"/>
</dbReference>
<evidence type="ECO:0000256" key="2">
    <source>
        <dbReference type="ARBA" id="ARBA00008857"/>
    </source>
</evidence>
<keyword evidence="4 6" id="KW-0238">DNA-binding</keyword>
<dbReference type="CDD" id="cd01189">
    <property type="entry name" value="INT_ICEBs1_C_like"/>
    <property type="match status" value="1"/>
</dbReference>
<sequence>MPRKPKYYVRPDGLHEAIRTISGKRVAFRGKTDADVERKMIEHRERLTKGRPFREVADEWKGIHFPTLAPNTLKGYKPALERAVKEFGETSVREIRAPDVKRFINEFARGGRALKTVSNQLLVLSLALGYAVSEGEIDYNPCVSISPPKGLQKGHRDAGSPDDEERVKKSAGVWLFPYLILYTGLRKGEALALTYDDIDRDNKEIRVTKSVYHIGDKPYIKKPKTEAGVRTVPIFDPLWRELPVGKGSKYIFSDDGGTTPISNRRYQTLWGRYVRETGITCTAHQLRHSFATMLFELDVDPKIAQELLGHSTEAMTREIYTHLRQQKLDAATKNINKRLAKKEHGSTQKRHKKA</sequence>
<organism evidence="9">
    <name type="scientific">uncultured Eubacteriales bacterium</name>
    <dbReference type="NCBI Taxonomy" id="172733"/>
    <lineage>
        <taxon>Bacteria</taxon>
        <taxon>Bacillati</taxon>
        <taxon>Bacillota</taxon>
        <taxon>Clostridia</taxon>
        <taxon>Eubacteriales</taxon>
        <taxon>environmental samples</taxon>
    </lineage>
</organism>
<evidence type="ECO:0000256" key="3">
    <source>
        <dbReference type="ARBA" id="ARBA00022908"/>
    </source>
</evidence>
<evidence type="ECO:0000256" key="4">
    <source>
        <dbReference type="ARBA" id="ARBA00023125"/>
    </source>
</evidence>
<comment type="function">
    <text evidence="1">Site-specific tyrosine recombinase, which acts by catalyzing the cutting and rejoining of the recombining DNA molecules.</text>
</comment>
<feature type="domain" description="Tyr recombinase" evidence="7">
    <location>
        <begin position="154"/>
        <end position="333"/>
    </location>
</feature>
<dbReference type="GO" id="GO:0003677">
    <property type="term" value="F:DNA binding"/>
    <property type="evidence" value="ECO:0007669"/>
    <property type="project" value="UniProtKB-UniRule"/>
</dbReference>
<gene>
    <name evidence="9" type="ORF">KL86CLO1_11674</name>
</gene>
<dbReference type="Gene3D" id="1.10.443.10">
    <property type="entry name" value="Intergrase catalytic core"/>
    <property type="match status" value="1"/>
</dbReference>
<dbReference type="InterPro" id="IPR002104">
    <property type="entry name" value="Integrase_catalytic"/>
</dbReference>
<dbReference type="Pfam" id="PF14659">
    <property type="entry name" value="Phage_int_SAM_3"/>
    <property type="match status" value="1"/>
</dbReference>
<dbReference type="InterPro" id="IPR011010">
    <property type="entry name" value="DNA_brk_join_enz"/>
</dbReference>
<protein>
    <submittedName>
        <fullName evidence="9">Putative Integrase family protein</fullName>
    </submittedName>
</protein>
<dbReference type="SUPFAM" id="SSF56349">
    <property type="entry name" value="DNA breaking-rejoining enzymes"/>
    <property type="match status" value="1"/>
</dbReference>
<feature type="domain" description="Core-binding (CB)" evidence="8">
    <location>
        <begin position="51"/>
        <end position="132"/>
    </location>
</feature>
<comment type="similarity">
    <text evidence="2">Belongs to the 'phage' integrase family.</text>
</comment>
<evidence type="ECO:0000256" key="1">
    <source>
        <dbReference type="ARBA" id="ARBA00003283"/>
    </source>
</evidence>
<proteinExistence type="inferred from homology"/>
<evidence type="ECO:0000256" key="6">
    <source>
        <dbReference type="PROSITE-ProRule" id="PRU01248"/>
    </source>
</evidence>
<accession>A0A212JT52</accession>
<reference evidence="9" key="1">
    <citation type="submission" date="2016-04" db="EMBL/GenBank/DDBJ databases">
        <authorList>
            <person name="Evans L.H."/>
            <person name="Alamgir A."/>
            <person name="Owens N."/>
            <person name="Weber N.D."/>
            <person name="Virtaneva K."/>
            <person name="Barbian K."/>
            <person name="Babar A."/>
            <person name="Rosenke K."/>
        </authorList>
    </citation>
    <scope>NUCLEOTIDE SEQUENCE</scope>
    <source>
        <strain evidence="9">86</strain>
    </source>
</reference>
<dbReference type="InterPro" id="IPR010998">
    <property type="entry name" value="Integrase_recombinase_N"/>
</dbReference>
<keyword evidence="3" id="KW-0229">DNA integration</keyword>
<dbReference type="InterPro" id="IPR004107">
    <property type="entry name" value="Integrase_SAM-like_N"/>
</dbReference>
<dbReference type="EMBL" id="FLUN01000001">
    <property type="protein sequence ID" value="SBW02613.1"/>
    <property type="molecule type" value="Genomic_DNA"/>
</dbReference>
<dbReference type="InterPro" id="IPR044068">
    <property type="entry name" value="CB"/>
</dbReference>
<dbReference type="PROSITE" id="PS51900">
    <property type="entry name" value="CB"/>
    <property type="match status" value="1"/>
</dbReference>
<dbReference type="Gene3D" id="1.10.150.130">
    <property type="match status" value="1"/>
</dbReference>
<name>A0A212JT52_9FIRM</name>
<dbReference type="GO" id="GO:0006310">
    <property type="term" value="P:DNA recombination"/>
    <property type="evidence" value="ECO:0007669"/>
    <property type="project" value="UniProtKB-KW"/>
</dbReference>
<dbReference type="Pfam" id="PF00589">
    <property type="entry name" value="Phage_integrase"/>
    <property type="match status" value="1"/>
</dbReference>
<evidence type="ECO:0000259" key="8">
    <source>
        <dbReference type="PROSITE" id="PS51900"/>
    </source>
</evidence>
<dbReference type="InterPro" id="IPR050090">
    <property type="entry name" value="Tyrosine_recombinase_XerCD"/>
</dbReference>